<comment type="caution">
    <text evidence="2">The sequence shown here is derived from an EMBL/GenBank/DDBJ whole genome shotgun (WGS) entry which is preliminary data.</text>
</comment>
<feature type="transmembrane region" description="Helical" evidence="1">
    <location>
        <begin position="7"/>
        <end position="28"/>
    </location>
</feature>
<evidence type="ECO:0000256" key="1">
    <source>
        <dbReference type="SAM" id="Phobius"/>
    </source>
</evidence>
<keyword evidence="1" id="KW-0472">Membrane</keyword>
<accession>A0ABS7VL99</accession>
<dbReference type="RefSeq" id="WP_224312604.1">
    <property type="nucleotide sequence ID" value="NZ_JAIRBM010000005.1"/>
</dbReference>
<protein>
    <submittedName>
        <fullName evidence="2">Uncharacterized protein</fullName>
    </submittedName>
</protein>
<proteinExistence type="predicted"/>
<keyword evidence="1" id="KW-0812">Transmembrane</keyword>
<dbReference type="EMBL" id="JAIRBM010000005">
    <property type="protein sequence ID" value="MBZ6076274.1"/>
    <property type="molecule type" value="Genomic_DNA"/>
</dbReference>
<organism evidence="2 3">
    <name type="scientific">Microvirga puerhi</name>
    <dbReference type="NCBI Taxonomy" id="2876078"/>
    <lineage>
        <taxon>Bacteria</taxon>
        <taxon>Pseudomonadati</taxon>
        <taxon>Pseudomonadota</taxon>
        <taxon>Alphaproteobacteria</taxon>
        <taxon>Hyphomicrobiales</taxon>
        <taxon>Methylobacteriaceae</taxon>
        <taxon>Microvirga</taxon>
    </lineage>
</organism>
<evidence type="ECO:0000313" key="2">
    <source>
        <dbReference type="EMBL" id="MBZ6076274.1"/>
    </source>
</evidence>
<gene>
    <name evidence="2" type="ORF">K9B37_08225</name>
</gene>
<keyword evidence="1" id="KW-1133">Transmembrane helix</keyword>
<dbReference type="Proteomes" id="UP000704176">
    <property type="component" value="Unassembled WGS sequence"/>
</dbReference>
<reference evidence="2 3" key="1">
    <citation type="submission" date="2021-09" db="EMBL/GenBank/DDBJ databases">
        <title>The complete genome sequence of a new microorganism.</title>
        <authorList>
            <person name="Zi Z."/>
        </authorList>
    </citation>
    <scope>NUCLEOTIDE SEQUENCE [LARGE SCALE GENOMIC DNA]</scope>
    <source>
        <strain evidence="2 3">WGZ8</strain>
    </source>
</reference>
<feature type="transmembrane region" description="Helical" evidence="1">
    <location>
        <begin position="34"/>
        <end position="59"/>
    </location>
</feature>
<sequence>MNRSVALRTFVMFTIVTSLAAIIGWTSQVEIAEIVFLIGASLSALMLFFVWATPAPIPVPVRVRHRRR</sequence>
<keyword evidence="3" id="KW-1185">Reference proteome</keyword>
<evidence type="ECO:0000313" key="3">
    <source>
        <dbReference type="Proteomes" id="UP000704176"/>
    </source>
</evidence>
<name>A0ABS7VL99_9HYPH</name>